<dbReference type="PANTHER" id="PTHR43833:SF7">
    <property type="entry name" value="KTR SYSTEM POTASSIUM UPTAKE PROTEIN C"/>
    <property type="match status" value="1"/>
</dbReference>
<feature type="domain" description="RCK N-terminal" evidence="1">
    <location>
        <begin position="2"/>
        <end position="119"/>
    </location>
</feature>
<dbReference type="PROSITE" id="PS51202">
    <property type="entry name" value="RCK_C"/>
    <property type="match status" value="1"/>
</dbReference>
<dbReference type="InterPro" id="IPR003148">
    <property type="entry name" value="RCK_N"/>
</dbReference>
<keyword evidence="4" id="KW-1185">Reference proteome</keyword>
<dbReference type="EMBL" id="MTKO01000098">
    <property type="protein sequence ID" value="RWX44274.1"/>
    <property type="molecule type" value="Genomic_DNA"/>
</dbReference>
<dbReference type="GO" id="GO:0008324">
    <property type="term" value="F:monoatomic cation transmembrane transporter activity"/>
    <property type="evidence" value="ECO:0007669"/>
    <property type="project" value="InterPro"/>
</dbReference>
<evidence type="ECO:0000259" key="2">
    <source>
        <dbReference type="PROSITE" id="PS51202"/>
    </source>
</evidence>
<dbReference type="AlphaFoldDB" id="A0A444ITR8"/>
<dbReference type="Proteomes" id="UP000287853">
    <property type="component" value="Unassembled WGS sequence"/>
</dbReference>
<dbReference type="PROSITE" id="PS51201">
    <property type="entry name" value="RCK_N"/>
    <property type="match status" value="1"/>
</dbReference>
<protein>
    <submittedName>
        <fullName evidence="3">Trk system potassium uptake protein TrkA</fullName>
    </submittedName>
</protein>
<dbReference type="SUPFAM" id="SSF116726">
    <property type="entry name" value="TrkA C-terminal domain-like"/>
    <property type="match status" value="1"/>
</dbReference>
<dbReference type="InterPro" id="IPR036291">
    <property type="entry name" value="NAD(P)-bd_dom_sf"/>
</dbReference>
<evidence type="ECO:0000259" key="1">
    <source>
        <dbReference type="PROSITE" id="PS51201"/>
    </source>
</evidence>
<dbReference type="InterPro" id="IPR050721">
    <property type="entry name" value="Trk_Ktr_HKT_K-transport"/>
</dbReference>
<dbReference type="InterPro" id="IPR036721">
    <property type="entry name" value="RCK_C_sf"/>
</dbReference>
<gene>
    <name evidence="3" type="ORF">H206_01884</name>
</gene>
<proteinExistence type="predicted"/>
<dbReference type="Pfam" id="PF02254">
    <property type="entry name" value="TrkA_N"/>
    <property type="match status" value="1"/>
</dbReference>
<dbReference type="Gene3D" id="3.40.50.720">
    <property type="entry name" value="NAD(P)-binding Rossmann-like Domain"/>
    <property type="match status" value="1"/>
</dbReference>
<comment type="caution">
    <text evidence="3">The sequence shown here is derived from an EMBL/GenBank/DDBJ whole genome shotgun (WGS) entry which is preliminary data.</text>
</comment>
<organism evidence="3 4">
    <name type="scientific">Candidatus Electrothrix aarhusensis</name>
    <dbReference type="NCBI Taxonomy" id="1859131"/>
    <lineage>
        <taxon>Bacteria</taxon>
        <taxon>Pseudomonadati</taxon>
        <taxon>Thermodesulfobacteriota</taxon>
        <taxon>Desulfobulbia</taxon>
        <taxon>Desulfobulbales</taxon>
        <taxon>Desulfobulbaceae</taxon>
        <taxon>Candidatus Electrothrix</taxon>
    </lineage>
</organism>
<dbReference type="PANTHER" id="PTHR43833">
    <property type="entry name" value="POTASSIUM CHANNEL PROTEIN 2-RELATED-RELATED"/>
    <property type="match status" value="1"/>
</dbReference>
<evidence type="ECO:0000313" key="4">
    <source>
        <dbReference type="Proteomes" id="UP000287853"/>
    </source>
</evidence>
<sequence>MKLQIGIIGLGKFGLKLGKTLVDLGHEVLGVETNPDKVKNAQHVLTQVYQVDAMSREALEQIRIQDLHHVLVSVGDSIAASVMISMFLKELGVAKVWVKAIHQDHEKLLHKIGVDEVVIPEFMAAKQIASRIAMPGFLDYLPFDESMAVKEFTIKDWEGKTLLELNLTNTFGIQVIAVRRNGSKGYQYIPKANETFHEGDNFVAIGEVSQLDRVVP</sequence>
<evidence type="ECO:0000313" key="3">
    <source>
        <dbReference type="EMBL" id="RWX44274.1"/>
    </source>
</evidence>
<dbReference type="GO" id="GO:0006813">
    <property type="term" value="P:potassium ion transport"/>
    <property type="evidence" value="ECO:0007669"/>
    <property type="project" value="InterPro"/>
</dbReference>
<dbReference type="SUPFAM" id="SSF51735">
    <property type="entry name" value="NAD(P)-binding Rossmann-fold domains"/>
    <property type="match status" value="1"/>
</dbReference>
<accession>A0A444ITR8</accession>
<reference evidence="3 4" key="1">
    <citation type="submission" date="2017-01" db="EMBL/GenBank/DDBJ databases">
        <title>The cable genome- insights into the physiology and evolution of filamentous bacteria capable of sulfide oxidation via long distance electron transfer.</title>
        <authorList>
            <person name="Schreiber L."/>
            <person name="Bjerg J.T."/>
            <person name="Boggild A."/>
            <person name="Van De Vossenberg J."/>
            <person name="Meysman F."/>
            <person name="Nielsen L.P."/>
            <person name="Schramm A."/>
            <person name="Kjeldsen K.U."/>
        </authorList>
    </citation>
    <scope>NUCLEOTIDE SEQUENCE [LARGE SCALE GENOMIC DNA]</scope>
    <source>
        <strain evidence="3">MCF</strain>
    </source>
</reference>
<dbReference type="Pfam" id="PF02080">
    <property type="entry name" value="TrkA_C"/>
    <property type="match status" value="1"/>
</dbReference>
<dbReference type="Gene3D" id="3.30.70.1450">
    <property type="entry name" value="Regulator of K+ conductance, C-terminal domain"/>
    <property type="match status" value="1"/>
</dbReference>
<name>A0A444ITR8_9BACT</name>
<feature type="domain" description="RCK C-terminal" evidence="2">
    <location>
        <begin position="138"/>
        <end position="216"/>
    </location>
</feature>
<dbReference type="InterPro" id="IPR006037">
    <property type="entry name" value="RCK_C"/>
</dbReference>